<proteinExistence type="predicted"/>
<feature type="transmembrane region" description="Helical" evidence="1">
    <location>
        <begin position="68"/>
        <end position="85"/>
    </location>
</feature>
<evidence type="ECO:0000313" key="2">
    <source>
        <dbReference type="EMBL" id="QXX78787.1"/>
    </source>
</evidence>
<feature type="transmembrane region" description="Helical" evidence="1">
    <location>
        <begin position="105"/>
        <end position="126"/>
    </location>
</feature>
<organism evidence="2 3">
    <name type="scientific">Alcaligenes ammonioxydans</name>
    <dbReference type="NCBI Taxonomy" id="2582914"/>
    <lineage>
        <taxon>Bacteria</taxon>
        <taxon>Pseudomonadati</taxon>
        <taxon>Pseudomonadota</taxon>
        <taxon>Betaproteobacteria</taxon>
        <taxon>Burkholderiales</taxon>
        <taxon>Alcaligenaceae</taxon>
        <taxon>Alcaligenes</taxon>
    </lineage>
</organism>
<protein>
    <submittedName>
        <fullName evidence="2">DUF202 domain-containing protein</fullName>
    </submittedName>
</protein>
<evidence type="ECO:0000313" key="3">
    <source>
        <dbReference type="Proteomes" id="UP000826050"/>
    </source>
</evidence>
<name>A0ABX8SRY2_9BURK</name>
<reference evidence="2 3" key="1">
    <citation type="submission" date="2020-02" db="EMBL/GenBank/DDBJ databases">
        <title>Partial ammonium oxidation to N2 by heterotrophic bacteria.</title>
        <authorList>
            <person name="Wu M."/>
        </authorList>
    </citation>
    <scope>NUCLEOTIDE SEQUENCE [LARGE SCALE GENOMIC DNA]</scope>
    <source>
        <strain evidence="2 3">HO-1</strain>
    </source>
</reference>
<dbReference type="Proteomes" id="UP000826050">
    <property type="component" value="Chromosome"/>
</dbReference>
<dbReference type="EMBL" id="CP049362">
    <property type="protein sequence ID" value="QXX78787.1"/>
    <property type="molecule type" value="Genomic_DNA"/>
</dbReference>
<sequence>MFTLTIRKLIFFLCAVLIVLGLFPFAHVSESWLNTSQAYSAWRTSVLHSVMPLSALAVASLIWAERTLSAWLAMAVNTVVFILAIKNICDTADRFSRVCGIDISVSYGAMAYGLCLAVLWVLLLSYHRKNPGDQQPAGSLI</sequence>
<keyword evidence="1" id="KW-0472">Membrane</keyword>
<keyword evidence="3" id="KW-1185">Reference proteome</keyword>
<feature type="transmembrane region" description="Helical" evidence="1">
    <location>
        <begin position="9"/>
        <end position="26"/>
    </location>
</feature>
<accession>A0ABX8SRY2</accession>
<dbReference type="RefSeq" id="WP_003801422.1">
    <property type="nucleotide sequence ID" value="NZ_CP049362.1"/>
</dbReference>
<keyword evidence="1" id="KW-1133">Transmembrane helix</keyword>
<keyword evidence="1" id="KW-0812">Transmembrane</keyword>
<feature type="transmembrane region" description="Helical" evidence="1">
    <location>
        <begin position="46"/>
        <end position="63"/>
    </location>
</feature>
<evidence type="ECO:0000256" key="1">
    <source>
        <dbReference type="SAM" id="Phobius"/>
    </source>
</evidence>
<gene>
    <name evidence="2" type="ORF">FE795_07015</name>
</gene>